<sequence>MSFSQSEEGKPEFRRAISRAGSRSFESRKELSELPSLPTLNSIEHEEPAPTTEEVPDQPYVEFDLSRSEQTPYEDISLTQRYVSGLETNVSRLSDDAPTLVLEPSKPKTEEDDFFKGETSDWKSMKKVTEENFYDEMGNLRIHKRMKTSNLFNAKGGRRIY</sequence>
<protein>
    <submittedName>
        <fullName evidence="2">Uncharacterized protein</fullName>
    </submittedName>
</protein>
<organism evidence="2 3">
    <name type="scientific">Clavispora lusitaniae (strain ATCC 42720)</name>
    <name type="common">Yeast</name>
    <name type="synonym">Candida lusitaniae</name>
    <dbReference type="NCBI Taxonomy" id="306902"/>
    <lineage>
        <taxon>Eukaryota</taxon>
        <taxon>Fungi</taxon>
        <taxon>Dikarya</taxon>
        <taxon>Ascomycota</taxon>
        <taxon>Saccharomycotina</taxon>
        <taxon>Pichiomycetes</taxon>
        <taxon>Metschnikowiaceae</taxon>
        <taxon>Clavispora</taxon>
    </lineage>
</organism>
<dbReference type="KEGG" id="clu:CLUG_04580"/>
<reference evidence="2 3" key="1">
    <citation type="journal article" date="2009" name="Nature">
        <title>Evolution of pathogenicity and sexual reproduction in eight Candida genomes.</title>
        <authorList>
            <person name="Butler G."/>
            <person name="Rasmussen M.D."/>
            <person name="Lin M.F."/>
            <person name="Santos M.A."/>
            <person name="Sakthikumar S."/>
            <person name="Munro C.A."/>
            <person name="Rheinbay E."/>
            <person name="Grabherr M."/>
            <person name="Forche A."/>
            <person name="Reedy J.L."/>
            <person name="Agrafioti I."/>
            <person name="Arnaud M.B."/>
            <person name="Bates S."/>
            <person name="Brown A.J."/>
            <person name="Brunke S."/>
            <person name="Costanzo M.C."/>
            <person name="Fitzpatrick D.A."/>
            <person name="de Groot P.W."/>
            <person name="Harris D."/>
            <person name="Hoyer L.L."/>
            <person name="Hube B."/>
            <person name="Klis F.M."/>
            <person name="Kodira C."/>
            <person name="Lennard N."/>
            <person name="Logue M.E."/>
            <person name="Martin R."/>
            <person name="Neiman A.M."/>
            <person name="Nikolaou E."/>
            <person name="Quail M.A."/>
            <person name="Quinn J."/>
            <person name="Santos M.C."/>
            <person name="Schmitzberger F.F."/>
            <person name="Sherlock G."/>
            <person name="Shah P."/>
            <person name="Silverstein K.A."/>
            <person name="Skrzypek M.S."/>
            <person name="Soll D."/>
            <person name="Staggs R."/>
            <person name="Stansfield I."/>
            <person name="Stumpf M.P."/>
            <person name="Sudbery P.E."/>
            <person name="Srikantha T."/>
            <person name="Zeng Q."/>
            <person name="Berman J."/>
            <person name="Berriman M."/>
            <person name="Heitman J."/>
            <person name="Gow N.A."/>
            <person name="Lorenz M.C."/>
            <person name="Birren B.W."/>
            <person name="Kellis M."/>
            <person name="Cuomo C.A."/>
        </authorList>
    </citation>
    <scope>NUCLEOTIDE SEQUENCE [LARGE SCALE GENOMIC DNA]</scope>
    <source>
        <strain evidence="2 3">ATCC 42720</strain>
    </source>
</reference>
<dbReference type="HOGENOM" id="CLU_1643505_0_0_1"/>
<dbReference type="AlphaFoldDB" id="C4Y8Q2"/>
<feature type="region of interest" description="Disordered" evidence="1">
    <location>
        <begin position="1"/>
        <end position="69"/>
    </location>
</feature>
<proteinExistence type="predicted"/>
<dbReference type="EMBL" id="CH408080">
    <property type="protein sequence ID" value="EEQ40452.1"/>
    <property type="molecule type" value="Genomic_DNA"/>
</dbReference>
<evidence type="ECO:0000313" key="3">
    <source>
        <dbReference type="Proteomes" id="UP000007703"/>
    </source>
</evidence>
<evidence type="ECO:0000313" key="2">
    <source>
        <dbReference type="EMBL" id="EEQ40452.1"/>
    </source>
</evidence>
<dbReference type="Proteomes" id="UP000007703">
    <property type="component" value="Unassembled WGS sequence"/>
</dbReference>
<gene>
    <name evidence="2" type="ORF">CLUG_04580</name>
</gene>
<evidence type="ECO:0000256" key="1">
    <source>
        <dbReference type="SAM" id="MobiDB-lite"/>
    </source>
</evidence>
<dbReference type="VEuPathDB" id="FungiDB:CLUG_04580"/>
<dbReference type="InParanoid" id="C4Y8Q2"/>
<accession>C4Y8Q2</accession>
<name>C4Y8Q2_CLAL4</name>